<gene>
    <name evidence="2" type="ORF">PsAD2_02598</name>
</gene>
<keyword evidence="1" id="KW-0175">Coiled coil</keyword>
<dbReference type="AlphaFoldDB" id="A0A165Y3U1"/>
<keyword evidence="3" id="KW-1185">Reference proteome</keyword>
<evidence type="ECO:0000313" key="3">
    <source>
        <dbReference type="Proteomes" id="UP000076577"/>
    </source>
</evidence>
<protein>
    <submittedName>
        <fullName evidence="2">Uncharacterized protein</fullName>
    </submittedName>
</protein>
<dbReference type="Proteomes" id="UP000076577">
    <property type="component" value="Unassembled WGS sequence"/>
</dbReference>
<sequence length="252" mass="29981">MNYPRKLIILDNMNTMKIVFEAVLDIKFKAGTCLFANQYLCIILNDLIEYFIVNGEQDYLLKYLNGFKETVFDDPHILENFQYRIKEFDAGDLDDAYYPINRLENGNFQYDYKKHSTGRLTREPPRYYAFVFTALRSALLCARTGEDWTDLRFCLEDDLISYLQLVYDVNVETGFYTPGGLKVLASLKQLVNEVDRKLEYHQDQFKNWEKNEVETNIRKMLLPYKDDEIDDKIINHYLLWWERLQHDPIGGI</sequence>
<reference evidence="2 3" key="1">
    <citation type="journal article" date="2016" name="Front. Microbiol.">
        <title>Comparative Genomic Analysis Reveals a Diverse Repertoire of Genes Involved in Prokaryote-Eukaryote Interactions within the Pseudovibrio Genus.</title>
        <authorList>
            <person name="Romano S."/>
            <person name="Fernandez-Guerra A."/>
            <person name="Reen F.J."/>
            <person name="Glockner F.O."/>
            <person name="Crowley S.P."/>
            <person name="O'Sullivan O."/>
            <person name="Cotter P.D."/>
            <person name="Adams C."/>
            <person name="Dobson A.D."/>
            <person name="O'Gara F."/>
        </authorList>
    </citation>
    <scope>NUCLEOTIDE SEQUENCE [LARGE SCALE GENOMIC DNA]</scope>
    <source>
        <strain evidence="2 3">Ad2</strain>
    </source>
</reference>
<dbReference type="RefSeq" id="WP_068006495.1">
    <property type="nucleotide sequence ID" value="NZ_FOFM01000030.1"/>
</dbReference>
<name>A0A165Y3U1_9HYPH</name>
<feature type="coiled-coil region" evidence="1">
    <location>
        <begin position="184"/>
        <end position="211"/>
    </location>
</feature>
<proteinExistence type="predicted"/>
<dbReference type="EMBL" id="LMCB01000021">
    <property type="protein sequence ID" value="KZL18414.1"/>
    <property type="molecule type" value="Genomic_DNA"/>
</dbReference>
<dbReference type="PATRIC" id="fig|989403.3.peg.2778"/>
<evidence type="ECO:0000313" key="2">
    <source>
        <dbReference type="EMBL" id="KZL18414.1"/>
    </source>
</evidence>
<organism evidence="2 3">
    <name type="scientific">Pseudovibrio axinellae</name>
    <dbReference type="NCBI Taxonomy" id="989403"/>
    <lineage>
        <taxon>Bacteria</taxon>
        <taxon>Pseudomonadati</taxon>
        <taxon>Pseudomonadota</taxon>
        <taxon>Alphaproteobacteria</taxon>
        <taxon>Hyphomicrobiales</taxon>
        <taxon>Stappiaceae</taxon>
        <taxon>Pseudovibrio</taxon>
    </lineage>
</organism>
<dbReference type="STRING" id="989403.SAMN05421798_1307"/>
<comment type="caution">
    <text evidence="2">The sequence shown here is derived from an EMBL/GenBank/DDBJ whole genome shotgun (WGS) entry which is preliminary data.</text>
</comment>
<accession>A0A165Y3U1</accession>
<evidence type="ECO:0000256" key="1">
    <source>
        <dbReference type="SAM" id="Coils"/>
    </source>
</evidence>